<dbReference type="PANTHER" id="PTHR43857:SF1">
    <property type="entry name" value="YJGH FAMILY PROTEIN"/>
    <property type="match status" value="1"/>
</dbReference>
<accession>A0A327Z6N2</accession>
<dbReference type="PANTHER" id="PTHR43857">
    <property type="entry name" value="BLR7761 PROTEIN"/>
    <property type="match status" value="1"/>
</dbReference>
<dbReference type="AlphaFoldDB" id="A0A327Z6N2"/>
<protein>
    <submittedName>
        <fullName evidence="1">Uncharacterized protein</fullName>
    </submittedName>
</protein>
<dbReference type="RefSeq" id="WP_181558001.1">
    <property type="nucleotide sequence ID" value="NZ_JACHWI010000004.1"/>
</dbReference>
<organism evidence="1 2">
    <name type="scientific">Actinoplanes lutulentus</name>
    <dbReference type="NCBI Taxonomy" id="1287878"/>
    <lineage>
        <taxon>Bacteria</taxon>
        <taxon>Bacillati</taxon>
        <taxon>Actinomycetota</taxon>
        <taxon>Actinomycetes</taxon>
        <taxon>Micromonosporales</taxon>
        <taxon>Micromonosporaceae</taxon>
        <taxon>Actinoplanes</taxon>
    </lineage>
</organism>
<gene>
    <name evidence="1" type="ORF">B0I29_114251</name>
</gene>
<proteinExistence type="predicted"/>
<dbReference type="SUPFAM" id="SSF55298">
    <property type="entry name" value="YjgF-like"/>
    <property type="match status" value="1"/>
</dbReference>
<dbReference type="Proteomes" id="UP000249341">
    <property type="component" value="Unassembled WGS sequence"/>
</dbReference>
<comment type="caution">
    <text evidence="1">The sequence shown here is derived from an EMBL/GenBank/DDBJ whole genome shotgun (WGS) entry which is preliminary data.</text>
</comment>
<reference evidence="1 2" key="1">
    <citation type="submission" date="2018-06" db="EMBL/GenBank/DDBJ databases">
        <title>Genomic Encyclopedia of Type Strains, Phase III (KMG-III): the genomes of soil and plant-associated and newly described type strains.</title>
        <authorList>
            <person name="Whitman W."/>
        </authorList>
    </citation>
    <scope>NUCLEOTIDE SEQUENCE [LARGE SCALE GENOMIC DNA]</scope>
    <source>
        <strain evidence="1 2">CGMCC 4.7090</strain>
    </source>
</reference>
<dbReference type="EMBL" id="QLMJ01000014">
    <property type="protein sequence ID" value="RAK31998.1"/>
    <property type="molecule type" value="Genomic_DNA"/>
</dbReference>
<dbReference type="InterPro" id="IPR035959">
    <property type="entry name" value="RutC-like_sf"/>
</dbReference>
<evidence type="ECO:0000313" key="1">
    <source>
        <dbReference type="EMBL" id="RAK31998.1"/>
    </source>
</evidence>
<evidence type="ECO:0000313" key="2">
    <source>
        <dbReference type="Proteomes" id="UP000249341"/>
    </source>
</evidence>
<keyword evidence="2" id="KW-1185">Reference proteome</keyword>
<name>A0A327Z6N2_9ACTN</name>
<sequence>MTQRRAIFSGSEYEERFGYARAVLDGDRVHVSGTTGFDYVRIEIEAEAHLSS</sequence>